<evidence type="ECO:0000256" key="2">
    <source>
        <dbReference type="SAM" id="MobiDB-lite"/>
    </source>
</evidence>
<gene>
    <name evidence="3" type="ORF">TRFO_23280</name>
</gene>
<reference evidence="3" key="1">
    <citation type="submission" date="2016-10" db="EMBL/GenBank/DDBJ databases">
        <authorList>
            <person name="Benchimol M."/>
            <person name="Almeida L.G."/>
            <person name="Vasconcelos A.T."/>
            <person name="Perreira-Neves A."/>
            <person name="Rosa I.A."/>
            <person name="Tasca T."/>
            <person name="Bogo M.R."/>
            <person name="de Souza W."/>
        </authorList>
    </citation>
    <scope>NUCLEOTIDE SEQUENCE [LARGE SCALE GENOMIC DNA]</scope>
    <source>
        <strain evidence="3">K</strain>
    </source>
</reference>
<protein>
    <submittedName>
        <fullName evidence="3">Uncharacterized protein</fullName>
    </submittedName>
</protein>
<dbReference type="RefSeq" id="XP_068361402.1">
    <property type="nucleotide sequence ID" value="XM_068503058.1"/>
</dbReference>
<feature type="region of interest" description="Disordered" evidence="2">
    <location>
        <begin position="701"/>
        <end position="743"/>
    </location>
</feature>
<feature type="region of interest" description="Disordered" evidence="2">
    <location>
        <begin position="562"/>
        <end position="593"/>
    </location>
</feature>
<feature type="region of interest" description="Disordered" evidence="2">
    <location>
        <begin position="252"/>
        <end position="374"/>
    </location>
</feature>
<name>A0A1J4KBC3_9EUKA</name>
<feature type="compositionally biased region" description="Basic and acidic residues" evidence="2">
    <location>
        <begin position="273"/>
        <end position="294"/>
    </location>
</feature>
<dbReference type="GeneID" id="94837762"/>
<dbReference type="Proteomes" id="UP000179807">
    <property type="component" value="Unassembled WGS sequence"/>
</dbReference>
<feature type="compositionally biased region" description="Polar residues" evidence="2">
    <location>
        <begin position="296"/>
        <end position="340"/>
    </location>
</feature>
<proteinExistence type="predicted"/>
<evidence type="ECO:0000313" key="3">
    <source>
        <dbReference type="EMBL" id="OHT08266.1"/>
    </source>
</evidence>
<dbReference type="VEuPathDB" id="TrichDB:TRFO_23280"/>
<feature type="compositionally biased region" description="Basic and acidic residues" evidence="2">
    <location>
        <begin position="351"/>
        <end position="361"/>
    </location>
</feature>
<feature type="compositionally biased region" description="Basic residues" evidence="2">
    <location>
        <begin position="255"/>
        <end position="272"/>
    </location>
</feature>
<dbReference type="EMBL" id="MLAK01000672">
    <property type="protein sequence ID" value="OHT08266.1"/>
    <property type="molecule type" value="Genomic_DNA"/>
</dbReference>
<keyword evidence="1" id="KW-0175">Coiled coil</keyword>
<keyword evidence="4" id="KW-1185">Reference proteome</keyword>
<feature type="compositionally biased region" description="Low complexity" evidence="2">
    <location>
        <begin position="425"/>
        <end position="438"/>
    </location>
</feature>
<comment type="caution">
    <text evidence="3">The sequence shown here is derived from an EMBL/GenBank/DDBJ whole genome shotgun (WGS) entry which is preliminary data.</text>
</comment>
<feature type="compositionally biased region" description="Low complexity" evidence="2">
    <location>
        <begin position="653"/>
        <end position="676"/>
    </location>
</feature>
<evidence type="ECO:0000256" key="1">
    <source>
        <dbReference type="SAM" id="Coils"/>
    </source>
</evidence>
<dbReference type="AlphaFoldDB" id="A0A1J4KBC3"/>
<sequence>MWNNSRTPLSPISSPVNQQVPANLSLLNSAIAIDTLDWPFLDTMDPVFFQSKESSHILKQISRLFVRTSIVSLGQPQRTLRLLQILQVIITRLSNKCEKHKEKVEDYHAKNKILKSKLEKALQKPKTVTQIVADKCPICLKPFKSLPYLDIHVFSKHQEVATLWQAIRTPQPQGAFAFPWMKSHTMTSTMYPQSTSNVSDMAIQQILNEFKQKFTVEQKASEREMQEWISKKMCKVESKIDNLQQTAKQEIIASKSKRVHKPHKSKHQKGKNHNKDKNDKNKKDEKNENKRAEGNVKNSDFDPQQPFPSSHSNKSSIHTVNSPQSIQSSQPTGTYQQDAPVQQLKELPPPPKRDLINEKDSTLTSTNTNEQQPIPLIKNTTQSSDYLNYLSNTNFQSPPPKIGKAASDAEYDSLTDERGQNKLINNQNNNNHLNNSSDSRNDAFNMPSEYDYDEFVSDAKTVNQSKNQNKVQNQQSKPNNSNDNYNQYNDPYGDTYGDTYGETYGTTEFMRDYQIYKENLAKNNQNDYSQNYSSEDGYTKQLNKIAGNDLTKAVPPPGKSLIKHSDSAGEISQEETIPPPESIPYGSNNNAFFYDGEEDQQYYSEDRKFPHGFNAASSSIDNEPGEYDEDSLEAPKNQRNRYHQNPDNDDPDYQNLDYDNPEYYNNYSGNQNQQKNTPPIKTSTIIENNNELYAYLEPYGSEEGETTASPNYDLPDFTSSSPKPFGSKRKSGKGLLTPTTKEQFQLNGFSGSMKKLPSEKFMKETYARPKEDINQIVDEIMDYSENDY</sequence>
<feature type="compositionally biased region" description="Polar residues" evidence="2">
    <location>
        <begin position="362"/>
        <end position="374"/>
    </location>
</feature>
<feature type="compositionally biased region" description="Acidic residues" evidence="2">
    <location>
        <begin position="623"/>
        <end position="632"/>
    </location>
</feature>
<organism evidence="3 4">
    <name type="scientific">Tritrichomonas foetus</name>
    <dbReference type="NCBI Taxonomy" id="1144522"/>
    <lineage>
        <taxon>Eukaryota</taxon>
        <taxon>Metamonada</taxon>
        <taxon>Parabasalia</taxon>
        <taxon>Tritrichomonadida</taxon>
        <taxon>Tritrichomonadidae</taxon>
        <taxon>Tritrichomonas</taxon>
    </lineage>
</organism>
<accession>A0A1J4KBC3</accession>
<feature type="region of interest" description="Disordered" evidence="2">
    <location>
        <begin position="463"/>
        <end position="492"/>
    </location>
</feature>
<feature type="region of interest" description="Disordered" evidence="2">
    <location>
        <begin position="609"/>
        <end position="681"/>
    </location>
</feature>
<feature type="coiled-coil region" evidence="1">
    <location>
        <begin position="83"/>
        <end position="124"/>
    </location>
</feature>
<evidence type="ECO:0000313" key="4">
    <source>
        <dbReference type="Proteomes" id="UP000179807"/>
    </source>
</evidence>
<feature type="region of interest" description="Disordered" evidence="2">
    <location>
        <begin position="390"/>
        <end position="447"/>
    </location>
</feature>